<dbReference type="EMBL" id="CM037153">
    <property type="protein sequence ID" value="KAH7858365.1"/>
    <property type="molecule type" value="Genomic_DNA"/>
</dbReference>
<evidence type="ECO:0000313" key="2">
    <source>
        <dbReference type="Proteomes" id="UP000828048"/>
    </source>
</evidence>
<sequence length="242" mass="28071">MFYPSTAAILVNLQTLIIKDCSKMKTIVDCEEGQEREMPTTLFPQLIKLELKCLPYLTRFCNFTHTIELPLLREIDILGCHSMNAFSLGDVNTPNLSLQGVSGVVSTPNLSLRGVSGNCNINHAIELIQEMAKGWPKKVKHELHKHELELIRRWNYRCDGCEERGNNSIKEKDDRIKEEEEEKEKEKEKEDVDEEEDEKDREEDPQLLVFRSHQRPDTLLLRCIVITVNLKVAEEVLLQEYH</sequence>
<comment type="caution">
    <text evidence="1">The sequence shown here is derived from an EMBL/GenBank/DDBJ whole genome shotgun (WGS) entry which is preliminary data.</text>
</comment>
<proteinExistence type="predicted"/>
<evidence type="ECO:0000313" key="1">
    <source>
        <dbReference type="EMBL" id="KAH7858365.1"/>
    </source>
</evidence>
<accession>A0ACB7YXP3</accession>
<protein>
    <submittedName>
        <fullName evidence="1">Uncharacterized protein</fullName>
    </submittedName>
</protein>
<dbReference type="Proteomes" id="UP000828048">
    <property type="component" value="Chromosome 3"/>
</dbReference>
<reference evidence="1 2" key="1">
    <citation type="journal article" date="2021" name="Hortic Res">
        <title>High-quality reference genome and annotation aids understanding of berry development for evergreen blueberry (Vaccinium darrowii).</title>
        <authorList>
            <person name="Yu J."/>
            <person name="Hulse-Kemp A.M."/>
            <person name="Babiker E."/>
            <person name="Staton M."/>
        </authorList>
    </citation>
    <scope>NUCLEOTIDE SEQUENCE [LARGE SCALE GENOMIC DNA]</scope>
    <source>
        <strain evidence="2">cv. NJ 8807/NJ 8810</strain>
        <tissue evidence="1">Young leaf</tissue>
    </source>
</reference>
<name>A0ACB7YXP3_9ERIC</name>
<keyword evidence="2" id="KW-1185">Reference proteome</keyword>
<gene>
    <name evidence="1" type="ORF">Vadar_023030</name>
</gene>
<organism evidence="1 2">
    <name type="scientific">Vaccinium darrowii</name>
    <dbReference type="NCBI Taxonomy" id="229202"/>
    <lineage>
        <taxon>Eukaryota</taxon>
        <taxon>Viridiplantae</taxon>
        <taxon>Streptophyta</taxon>
        <taxon>Embryophyta</taxon>
        <taxon>Tracheophyta</taxon>
        <taxon>Spermatophyta</taxon>
        <taxon>Magnoliopsida</taxon>
        <taxon>eudicotyledons</taxon>
        <taxon>Gunneridae</taxon>
        <taxon>Pentapetalae</taxon>
        <taxon>asterids</taxon>
        <taxon>Ericales</taxon>
        <taxon>Ericaceae</taxon>
        <taxon>Vaccinioideae</taxon>
        <taxon>Vaccinieae</taxon>
        <taxon>Vaccinium</taxon>
    </lineage>
</organism>